<keyword evidence="2" id="KW-1185">Reference proteome</keyword>
<proteinExistence type="predicted"/>
<dbReference type="EMBL" id="CM055101">
    <property type="protein sequence ID" value="KAJ7542308.1"/>
    <property type="molecule type" value="Genomic_DNA"/>
</dbReference>
<comment type="caution">
    <text evidence="1">The sequence shown here is derived from an EMBL/GenBank/DDBJ whole genome shotgun (WGS) entry which is preliminary data.</text>
</comment>
<accession>A0ACC2CJX1</accession>
<reference evidence="2" key="1">
    <citation type="journal article" date="2024" name="Proc. Natl. Acad. Sci. U.S.A.">
        <title>Extraordinary preservation of gene collinearity over three hundred million years revealed in homosporous lycophytes.</title>
        <authorList>
            <person name="Li C."/>
            <person name="Wickell D."/>
            <person name="Kuo L.Y."/>
            <person name="Chen X."/>
            <person name="Nie B."/>
            <person name="Liao X."/>
            <person name="Peng D."/>
            <person name="Ji J."/>
            <person name="Jenkins J."/>
            <person name="Williams M."/>
            <person name="Shu S."/>
            <person name="Plott C."/>
            <person name="Barry K."/>
            <person name="Rajasekar S."/>
            <person name="Grimwood J."/>
            <person name="Han X."/>
            <person name="Sun S."/>
            <person name="Hou Z."/>
            <person name="He W."/>
            <person name="Dai G."/>
            <person name="Sun C."/>
            <person name="Schmutz J."/>
            <person name="Leebens-Mack J.H."/>
            <person name="Li F.W."/>
            <person name="Wang L."/>
        </authorList>
    </citation>
    <scope>NUCLEOTIDE SEQUENCE [LARGE SCALE GENOMIC DNA]</scope>
    <source>
        <strain evidence="2">cv. PW_Plant_1</strain>
    </source>
</reference>
<sequence>MSWNSLEAILLIKHQRSVAHSAMNNKFLLFAIFSMLLLNAYAWDSAEVQANCAVEDIPPGSSYFQNLQHVFADIERKTCLTKDYMYKTQHSEGGTIAYGLGSCTISLAARVCSSCLKFLVNNLWRFCGSPLIGILNMPNDCSVQFQDTDF</sequence>
<name>A0ACC2CJX1_DIPCM</name>
<evidence type="ECO:0000313" key="2">
    <source>
        <dbReference type="Proteomes" id="UP001162992"/>
    </source>
</evidence>
<gene>
    <name evidence="1" type="ORF">O6H91_10G100600</name>
</gene>
<dbReference type="Proteomes" id="UP001162992">
    <property type="component" value="Chromosome 10"/>
</dbReference>
<evidence type="ECO:0000313" key="1">
    <source>
        <dbReference type="EMBL" id="KAJ7542308.1"/>
    </source>
</evidence>
<protein>
    <submittedName>
        <fullName evidence="1">Uncharacterized protein</fullName>
    </submittedName>
</protein>
<organism evidence="1 2">
    <name type="scientific">Diphasiastrum complanatum</name>
    <name type="common">Issler's clubmoss</name>
    <name type="synonym">Lycopodium complanatum</name>
    <dbReference type="NCBI Taxonomy" id="34168"/>
    <lineage>
        <taxon>Eukaryota</taxon>
        <taxon>Viridiplantae</taxon>
        <taxon>Streptophyta</taxon>
        <taxon>Embryophyta</taxon>
        <taxon>Tracheophyta</taxon>
        <taxon>Lycopodiopsida</taxon>
        <taxon>Lycopodiales</taxon>
        <taxon>Lycopodiaceae</taxon>
        <taxon>Lycopodioideae</taxon>
        <taxon>Diphasiastrum</taxon>
    </lineage>
</organism>